<dbReference type="STRING" id="880072.Desac_0635"/>
<proteinExistence type="predicted"/>
<evidence type="ECO:0000313" key="11">
    <source>
        <dbReference type="EMBL" id="AEB08518.1"/>
    </source>
</evidence>
<dbReference type="PROSITE" id="PS51332">
    <property type="entry name" value="B12_BINDING"/>
    <property type="match status" value="1"/>
</dbReference>
<dbReference type="InterPro" id="IPR006638">
    <property type="entry name" value="Elp3/MiaA/NifB-like_rSAM"/>
</dbReference>
<dbReference type="InterPro" id="IPR051198">
    <property type="entry name" value="BchE-like"/>
</dbReference>
<keyword evidence="12" id="KW-1185">Reference proteome</keyword>
<feature type="coiled-coil region" evidence="8">
    <location>
        <begin position="557"/>
        <end position="584"/>
    </location>
</feature>
<gene>
    <name evidence="11" type="ordered locus">Desac_0635</name>
</gene>
<dbReference type="SUPFAM" id="SSF52242">
    <property type="entry name" value="Cobalamin (vitamin B12)-binding domain"/>
    <property type="match status" value="1"/>
</dbReference>
<reference evidence="12" key="2">
    <citation type="submission" date="2011-03" db="EMBL/GenBank/DDBJ databases">
        <title>The complete genome of Desulfobacca acetoxidans DSM 11109.</title>
        <authorList>
            <consortium name="US DOE Joint Genome Institute (JGI-PGF)"/>
            <person name="Lucas S."/>
            <person name="Copeland A."/>
            <person name="Lapidus A."/>
            <person name="Bruce D."/>
            <person name="Goodwin L."/>
            <person name="Pitluck S."/>
            <person name="Peters L."/>
            <person name="Kyrpides N."/>
            <person name="Mavromatis K."/>
            <person name="Ivanova N."/>
            <person name="Ovchinnikova G."/>
            <person name="Teshima H."/>
            <person name="Detter J.C."/>
            <person name="Han C."/>
            <person name="Land M."/>
            <person name="Hauser L."/>
            <person name="Markowitz V."/>
            <person name="Cheng J.-F."/>
            <person name="Hugenholtz P."/>
            <person name="Woyke T."/>
            <person name="Wu D."/>
            <person name="Spring S."/>
            <person name="Schueler E."/>
            <person name="Brambilla E."/>
            <person name="Klenk H.-P."/>
            <person name="Eisen J.A."/>
        </authorList>
    </citation>
    <scope>NUCLEOTIDE SEQUENCE [LARGE SCALE GENOMIC DNA]</scope>
    <source>
        <strain evidence="12">ATCC 700848 / DSM 11109 / ASRB2</strain>
    </source>
</reference>
<evidence type="ECO:0000259" key="10">
    <source>
        <dbReference type="PROSITE" id="PS51918"/>
    </source>
</evidence>
<dbReference type="HOGENOM" id="CLU_021572_5_1_7"/>
<dbReference type="CDD" id="cd02068">
    <property type="entry name" value="radical_SAM_B12_BD"/>
    <property type="match status" value="1"/>
</dbReference>
<organism evidence="11 12">
    <name type="scientific">Desulfobacca acetoxidans (strain ATCC 700848 / DSM 11109 / ASRB2)</name>
    <dbReference type="NCBI Taxonomy" id="880072"/>
    <lineage>
        <taxon>Bacteria</taxon>
        <taxon>Pseudomonadati</taxon>
        <taxon>Thermodesulfobacteriota</taxon>
        <taxon>Desulfobaccia</taxon>
        <taxon>Desulfobaccales</taxon>
        <taxon>Desulfobaccaceae</taxon>
        <taxon>Desulfobacca</taxon>
    </lineage>
</organism>
<dbReference type="Proteomes" id="UP000000483">
    <property type="component" value="Chromosome"/>
</dbReference>
<dbReference type="PROSITE" id="PS51918">
    <property type="entry name" value="RADICAL_SAM"/>
    <property type="match status" value="1"/>
</dbReference>
<dbReference type="OrthoDB" id="9804952at2"/>
<dbReference type="InterPro" id="IPR058240">
    <property type="entry name" value="rSAM_sf"/>
</dbReference>
<keyword evidence="6" id="KW-0408">Iron</keyword>
<keyword evidence="7" id="KW-0411">Iron-sulfur</keyword>
<evidence type="ECO:0000256" key="4">
    <source>
        <dbReference type="ARBA" id="ARBA00022691"/>
    </source>
</evidence>
<keyword evidence="2" id="KW-0489">Methyltransferase</keyword>
<dbReference type="SFLD" id="SFLDG01123">
    <property type="entry name" value="methyltransferase_(Class_B)"/>
    <property type="match status" value="1"/>
</dbReference>
<dbReference type="AlphaFoldDB" id="F2NGA5"/>
<comment type="cofactor">
    <cofactor evidence="1">
        <name>[4Fe-4S] cluster</name>
        <dbReference type="ChEBI" id="CHEBI:49883"/>
    </cofactor>
</comment>
<dbReference type="GO" id="GO:0051539">
    <property type="term" value="F:4 iron, 4 sulfur cluster binding"/>
    <property type="evidence" value="ECO:0007669"/>
    <property type="project" value="UniProtKB-KW"/>
</dbReference>
<reference evidence="11 12" key="1">
    <citation type="journal article" date="2011" name="Stand. Genomic Sci.">
        <title>Complete genome sequence of the acetate-degrading sulfate reducer Desulfobacca acetoxidans type strain (ASRB2).</title>
        <authorList>
            <person name="Goker M."/>
            <person name="Teshima H."/>
            <person name="Lapidus A."/>
            <person name="Nolan M."/>
            <person name="Lucas S."/>
            <person name="Hammon N."/>
            <person name="Deshpande S."/>
            <person name="Cheng J.F."/>
            <person name="Tapia R."/>
            <person name="Han C."/>
            <person name="Goodwin L."/>
            <person name="Pitluck S."/>
            <person name="Huntemann M."/>
            <person name="Liolios K."/>
            <person name="Ivanova N."/>
            <person name="Pagani I."/>
            <person name="Mavromatis K."/>
            <person name="Ovchinikova G."/>
            <person name="Pati A."/>
            <person name="Chen A."/>
            <person name="Palaniappan K."/>
            <person name="Land M."/>
            <person name="Hauser L."/>
            <person name="Brambilla E.M."/>
            <person name="Rohde M."/>
            <person name="Spring S."/>
            <person name="Detter J.C."/>
            <person name="Woyke T."/>
            <person name="Bristow J."/>
            <person name="Eisen J.A."/>
            <person name="Markowitz V."/>
            <person name="Hugenholtz P."/>
            <person name="Kyrpides N.C."/>
            <person name="Klenk H.P."/>
        </authorList>
    </citation>
    <scope>NUCLEOTIDE SEQUENCE [LARGE SCALE GENOMIC DNA]</scope>
    <source>
        <strain evidence="12">ATCC 700848 / DSM 11109 / ASRB2</strain>
    </source>
</reference>
<keyword evidence="5" id="KW-0479">Metal-binding</keyword>
<dbReference type="PANTHER" id="PTHR43409:SF7">
    <property type="entry name" value="BLL1977 PROTEIN"/>
    <property type="match status" value="1"/>
</dbReference>
<dbReference type="Pfam" id="PF04055">
    <property type="entry name" value="Radical_SAM"/>
    <property type="match status" value="1"/>
</dbReference>
<dbReference type="PANTHER" id="PTHR43409">
    <property type="entry name" value="ANAEROBIC MAGNESIUM-PROTOPORPHYRIN IX MONOMETHYL ESTER CYCLASE-RELATED"/>
    <property type="match status" value="1"/>
</dbReference>
<evidence type="ECO:0000256" key="2">
    <source>
        <dbReference type="ARBA" id="ARBA00022603"/>
    </source>
</evidence>
<dbReference type="SUPFAM" id="SSF102114">
    <property type="entry name" value="Radical SAM enzymes"/>
    <property type="match status" value="1"/>
</dbReference>
<dbReference type="KEGG" id="dao:Desac_0635"/>
<dbReference type="InterPro" id="IPR007197">
    <property type="entry name" value="rSAM"/>
</dbReference>
<dbReference type="Gene3D" id="3.80.30.20">
    <property type="entry name" value="tm_1862 like domain"/>
    <property type="match status" value="1"/>
</dbReference>
<evidence type="ECO:0000256" key="3">
    <source>
        <dbReference type="ARBA" id="ARBA00022679"/>
    </source>
</evidence>
<dbReference type="InterPro" id="IPR023404">
    <property type="entry name" value="rSAM_horseshoe"/>
</dbReference>
<feature type="domain" description="Radical SAM core" evidence="10">
    <location>
        <begin position="176"/>
        <end position="397"/>
    </location>
</feature>
<dbReference type="GO" id="GO:0031419">
    <property type="term" value="F:cobalamin binding"/>
    <property type="evidence" value="ECO:0007669"/>
    <property type="project" value="InterPro"/>
</dbReference>
<sequence length="624" mass="71912">MGRPIRRVLFIEPRNPRPHIFSRVAIPRLGSILLGTILRDQGFEVKVVVEEVHRPDLETLDFNPDLVCISSITPTTPRAHLLGDYYRQQGIPVVLGGPHPSFTPEESLEHADFVVCGEGDEALPELIAALNGEHGFETIGNLCYHDNGTIRKNPWRPFFQDLDSLPIPDYSLIHGWRSGKQAVISIATSRGCPFGCRFCSVILLFGRQFRYNSVDRIMAEIKQNGTQANHIFFCDDNFTADRNRCKELLERIIAENLKIEWSAQVRVEAAKDPELLSLMARSGCFLVYIGLESINPATLKSYKKAQTVEDIRYCVDTFHDHGIKVHGMFIFGSEEDTIQVLRDTVGFSQEIDVDSLQYLILTPIPGTPIYDELQSQDRLLHHDWQYYDGHHAVFVPRYMTPYELQMETLRAMKHFYTWPSVLKRLWRRDWFFAKLKSHGRLHLRRSFKEVKAGYFQQLKEQLFGKARQWRRLTPHRRIRRVGIPEDIWGLTAWESGPREFLLNFLSKLGVEIVREGPETETATTGLADQDQTARLMAEVARLQEKTDIVLLPIWEGIENVRQKAREAQQELSQLLATHRQALALSFNPTLFYNVCMQLGLLFKSRPRLIRRIYFQTLGELGTAV</sequence>
<dbReference type="Pfam" id="PF02310">
    <property type="entry name" value="B12-binding"/>
    <property type="match status" value="1"/>
</dbReference>
<evidence type="ECO:0000256" key="6">
    <source>
        <dbReference type="ARBA" id="ARBA00023004"/>
    </source>
</evidence>
<keyword evidence="3" id="KW-0808">Transferase</keyword>
<evidence type="ECO:0000256" key="7">
    <source>
        <dbReference type="ARBA" id="ARBA00023014"/>
    </source>
</evidence>
<dbReference type="Gene3D" id="3.40.50.280">
    <property type="entry name" value="Cobalamin-binding domain"/>
    <property type="match status" value="1"/>
</dbReference>
<keyword evidence="8" id="KW-0175">Coiled coil</keyword>
<dbReference type="InterPro" id="IPR034466">
    <property type="entry name" value="Methyltransferase_Class_B"/>
</dbReference>
<evidence type="ECO:0000256" key="8">
    <source>
        <dbReference type="SAM" id="Coils"/>
    </source>
</evidence>
<dbReference type="GO" id="GO:0003824">
    <property type="term" value="F:catalytic activity"/>
    <property type="evidence" value="ECO:0007669"/>
    <property type="project" value="InterPro"/>
</dbReference>
<evidence type="ECO:0000313" key="12">
    <source>
        <dbReference type="Proteomes" id="UP000000483"/>
    </source>
</evidence>
<dbReference type="GO" id="GO:0046872">
    <property type="term" value="F:metal ion binding"/>
    <property type="evidence" value="ECO:0007669"/>
    <property type="project" value="UniProtKB-KW"/>
</dbReference>
<protein>
    <submittedName>
        <fullName evidence="11">Radical SAM domain protein</fullName>
    </submittedName>
</protein>
<dbReference type="InterPro" id="IPR006158">
    <property type="entry name" value="Cobalamin-bd"/>
</dbReference>
<dbReference type="SFLD" id="SFLDG01082">
    <property type="entry name" value="B12-binding_domain_containing"/>
    <property type="match status" value="1"/>
</dbReference>
<dbReference type="GO" id="GO:0005829">
    <property type="term" value="C:cytosol"/>
    <property type="evidence" value="ECO:0007669"/>
    <property type="project" value="TreeGrafter"/>
</dbReference>
<accession>F2NGA5</accession>
<feature type="domain" description="B12-binding" evidence="9">
    <location>
        <begin position="5"/>
        <end position="137"/>
    </location>
</feature>
<dbReference type="InterPro" id="IPR036724">
    <property type="entry name" value="Cobalamin-bd_sf"/>
</dbReference>
<dbReference type="RefSeq" id="WP_013705631.1">
    <property type="nucleotide sequence ID" value="NC_015388.1"/>
</dbReference>
<dbReference type="CDD" id="cd01335">
    <property type="entry name" value="Radical_SAM"/>
    <property type="match status" value="1"/>
</dbReference>
<dbReference type="EMBL" id="CP002629">
    <property type="protein sequence ID" value="AEB08518.1"/>
    <property type="molecule type" value="Genomic_DNA"/>
</dbReference>
<dbReference type="SMART" id="SM00729">
    <property type="entry name" value="Elp3"/>
    <property type="match status" value="1"/>
</dbReference>
<evidence type="ECO:0000256" key="5">
    <source>
        <dbReference type="ARBA" id="ARBA00022723"/>
    </source>
</evidence>
<keyword evidence="4" id="KW-0949">S-adenosyl-L-methionine</keyword>
<evidence type="ECO:0000256" key="1">
    <source>
        <dbReference type="ARBA" id="ARBA00001966"/>
    </source>
</evidence>
<dbReference type="eggNOG" id="COG1032">
    <property type="taxonomic scope" value="Bacteria"/>
</dbReference>
<name>F2NGA5_DESAR</name>
<evidence type="ECO:0000259" key="9">
    <source>
        <dbReference type="PROSITE" id="PS51332"/>
    </source>
</evidence>
<dbReference type="SFLD" id="SFLDS00029">
    <property type="entry name" value="Radical_SAM"/>
    <property type="match status" value="1"/>
</dbReference>